<dbReference type="Gene3D" id="1.10.150.130">
    <property type="match status" value="1"/>
</dbReference>
<dbReference type="InterPro" id="IPR044068">
    <property type="entry name" value="CB"/>
</dbReference>
<dbReference type="PROSITE" id="PS51900">
    <property type="entry name" value="CB"/>
    <property type="match status" value="1"/>
</dbReference>
<accession>A0ABX5R4T6</accession>
<evidence type="ECO:0000313" key="8">
    <source>
        <dbReference type="Proteomes" id="UP000288804"/>
    </source>
</evidence>
<dbReference type="PANTHER" id="PTHR30349">
    <property type="entry name" value="PHAGE INTEGRASE-RELATED"/>
    <property type="match status" value="1"/>
</dbReference>
<evidence type="ECO:0000256" key="1">
    <source>
        <dbReference type="ARBA" id="ARBA00022908"/>
    </source>
</evidence>
<evidence type="ECO:0000259" key="5">
    <source>
        <dbReference type="PROSITE" id="PS51898"/>
    </source>
</evidence>
<dbReference type="SUPFAM" id="SSF56349">
    <property type="entry name" value="DNA breaking-rejoining enzymes"/>
    <property type="match status" value="1"/>
</dbReference>
<dbReference type="PROSITE" id="PS51898">
    <property type="entry name" value="TYR_RECOMBINASE"/>
    <property type="match status" value="1"/>
</dbReference>
<reference evidence="8" key="1">
    <citation type="submission" date="2018-09" db="EMBL/GenBank/DDBJ databases">
        <title>Yersinia hibernicus sp. nov.</title>
        <authorList>
            <person name="Nguyen S.V."/>
            <person name="Mundanda D.M."/>
            <person name="Anes J."/>
            <person name="Fanning S."/>
        </authorList>
    </citation>
    <scope>NUCLEOTIDE SEQUENCE [LARGE SCALE GENOMIC DNA]</scope>
    <source>
        <strain evidence="8">CFS1934</strain>
    </source>
</reference>
<dbReference type="Gene3D" id="1.10.443.10">
    <property type="entry name" value="Intergrase catalytic core"/>
    <property type="match status" value="1"/>
</dbReference>
<evidence type="ECO:0000259" key="6">
    <source>
        <dbReference type="PROSITE" id="PS51900"/>
    </source>
</evidence>
<dbReference type="EMBL" id="CP032487">
    <property type="protein sequence ID" value="QAX80316.1"/>
    <property type="molecule type" value="Genomic_DNA"/>
</dbReference>
<dbReference type="Pfam" id="PF00589">
    <property type="entry name" value="Phage_integrase"/>
    <property type="match status" value="1"/>
</dbReference>
<dbReference type="RefSeq" id="WP_129198265.1">
    <property type="nucleotide sequence ID" value="NZ_CP032487.1"/>
</dbReference>
<dbReference type="InterPro" id="IPR011010">
    <property type="entry name" value="DNA_brk_join_enz"/>
</dbReference>
<evidence type="ECO:0000256" key="2">
    <source>
        <dbReference type="ARBA" id="ARBA00023125"/>
    </source>
</evidence>
<protein>
    <submittedName>
        <fullName evidence="7">Site-specific integrase</fullName>
    </submittedName>
</protein>
<feature type="domain" description="Core-binding (CB)" evidence="6">
    <location>
        <begin position="19"/>
        <end position="106"/>
    </location>
</feature>
<feature type="domain" description="Tyr recombinase" evidence="5">
    <location>
        <begin position="128"/>
        <end position="294"/>
    </location>
</feature>
<dbReference type="CDD" id="cd00796">
    <property type="entry name" value="INT_Rci_Hp1_C"/>
    <property type="match status" value="1"/>
</dbReference>
<dbReference type="PANTHER" id="PTHR30349:SF94">
    <property type="entry name" value="INTEGRASE_RECOMBINASE HI_1414-RELATED"/>
    <property type="match status" value="1"/>
</dbReference>
<keyword evidence="8" id="KW-1185">Reference proteome</keyword>
<dbReference type="InterPro" id="IPR010998">
    <property type="entry name" value="Integrase_recombinase_N"/>
</dbReference>
<keyword evidence="1" id="KW-0229">DNA integration</keyword>
<sequence>MFSLLLRIITVVKKRLKKMLLGKALEKYYATVSIHKRGQLQEFYRVNVIRRMPLAAKFMDEITSVDIAEYRDARLASVSSRTGRTVSANTVRLEMALLSAMYNIARIEWGTCVSNPIEHVRKPPISGGRTRRLVSSEEYRIVRALKAKNPQLLAIFYLALETSMRQGEILSLAWEYVDLHLGVAHLPMTKNGSSRDVPLSSKARQVLREFAGPPQGPVFSYTSNGFKSAWRVTLDELGIDDLHFHDLRHEAVSRLFELGTLNVMEVAAISGHKSMNMLKRYTHLRATHLVSKLDTRKRQAQKFAALFVPYPVDVVHVPDGVTLWFRDLEDVCISGATKEDAINAASVALLRIQAMAASRGERLPPPGNISVNAKDRLLVSPL</sequence>
<evidence type="ECO:0000256" key="3">
    <source>
        <dbReference type="ARBA" id="ARBA00023172"/>
    </source>
</evidence>
<dbReference type="InterPro" id="IPR050090">
    <property type="entry name" value="Tyrosine_recombinase_XerCD"/>
</dbReference>
<dbReference type="InterPro" id="IPR013762">
    <property type="entry name" value="Integrase-like_cat_sf"/>
</dbReference>
<dbReference type="Proteomes" id="UP000288804">
    <property type="component" value="Chromosome"/>
</dbReference>
<evidence type="ECO:0000313" key="7">
    <source>
        <dbReference type="EMBL" id="QAX80316.1"/>
    </source>
</evidence>
<evidence type="ECO:0000256" key="4">
    <source>
        <dbReference type="PROSITE-ProRule" id="PRU01248"/>
    </source>
</evidence>
<keyword evidence="3" id="KW-0233">DNA recombination</keyword>
<gene>
    <name evidence="7" type="ORF">D5F51_18325</name>
</gene>
<keyword evidence="2 4" id="KW-0238">DNA-binding</keyword>
<proteinExistence type="predicted"/>
<organism evidence="7 8">
    <name type="scientific">Yersinia hibernica</name>
    <dbReference type="NCBI Taxonomy" id="2339259"/>
    <lineage>
        <taxon>Bacteria</taxon>
        <taxon>Pseudomonadati</taxon>
        <taxon>Pseudomonadota</taxon>
        <taxon>Gammaproteobacteria</taxon>
        <taxon>Enterobacterales</taxon>
        <taxon>Yersiniaceae</taxon>
        <taxon>Yersinia</taxon>
    </lineage>
</organism>
<name>A0ABX5R4T6_9GAMM</name>
<dbReference type="InterPro" id="IPR002104">
    <property type="entry name" value="Integrase_catalytic"/>
</dbReference>